<organism evidence="4">
    <name type="scientific">marine sediment metagenome</name>
    <dbReference type="NCBI Taxonomy" id="412755"/>
    <lineage>
        <taxon>unclassified sequences</taxon>
        <taxon>metagenomes</taxon>
        <taxon>ecological metagenomes</taxon>
    </lineage>
</organism>
<dbReference type="SUPFAM" id="SSF64263">
    <property type="entry name" value="Prokaryotic ribosomal protein L17"/>
    <property type="match status" value="1"/>
</dbReference>
<protein>
    <recommendedName>
        <fullName evidence="5">50S ribosomal protein L17</fullName>
    </recommendedName>
</protein>
<comment type="caution">
    <text evidence="4">The sequence shown here is derived from an EMBL/GenBank/DDBJ whole genome shotgun (WGS) entry which is preliminary data.</text>
</comment>
<evidence type="ECO:0000256" key="3">
    <source>
        <dbReference type="ARBA" id="ARBA00023274"/>
    </source>
</evidence>
<name>A0A0F9E838_9ZZZZ</name>
<reference evidence="4" key="1">
    <citation type="journal article" date="2015" name="Nature">
        <title>Complex archaea that bridge the gap between prokaryotes and eukaryotes.</title>
        <authorList>
            <person name="Spang A."/>
            <person name="Saw J.H."/>
            <person name="Jorgensen S.L."/>
            <person name="Zaremba-Niedzwiedzka K."/>
            <person name="Martijn J."/>
            <person name="Lind A.E."/>
            <person name="van Eijk R."/>
            <person name="Schleper C."/>
            <person name="Guy L."/>
            <person name="Ettema T.J."/>
        </authorList>
    </citation>
    <scope>NUCLEOTIDE SEQUENCE</scope>
</reference>
<dbReference type="Pfam" id="PF01196">
    <property type="entry name" value="Ribosomal_L17"/>
    <property type="match status" value="1"/>
</dbReference>
<dbReference type="PANTHER" id="PTHR14413:SF16">
    <property type="entry name" value="LARGE RIBOSOMAL SUBUNIT PROTEIN BL17M"/>
    <property type="match status" value="1"/>
</dbReference>
<dbReference type="GO" id="GO:0003735">
    <property type="term" value="F:structural constituent of ribosome"/>
    <property type="evidence" value="ECO:0007669"/>
    <property type="project" value="InterPro"/>
</dbReference>
<accession>A0A0F9E838</accession>
<dbReference type="HAMAP" id="MF_01368">
    <property type="entry name" value="Ribosomal_bL17"/>
    <property type="match status" value="1"/>
</dbReference>
<dbReference type="AlphaFoldDB" id="A0A0F9E838"/>
<dbReference type="InterPro" id="IPR036373">
    <property type="entry name" value="Ribosomal_bL17_sf"/>
</dbReference>
<dbReference type="PANTHER" id="PTHR14413">
    <property type="entry name" value="RIBOSOMAL PROTEIN L17"/>
    <property type="match status" value="1"/>
</dbReference>
<keyword evidence="2" id="KW-0689">Ribosomal protein</keyword>
<dbReference type="InterPro" id="IPR000456">
    <property type="entry name" value="Ribosomal_bL17"/>
</dbReference>
<dbReference type="InterPro" id="IPR047859">
    <property type="entry name" value="Ribosomal_bL17_CS"/>
</dbReference>
<keyword evidence="3" id="KW-0687">Ribonucleoprotein</keyword>
<sequence length="116" mass="13790">MRHRKKGRKLGRDKDQREALLINLIKSLLFYEEITTTEAKAKEMTRWAEKIITLAKVDSVHHRRNAFRIVRDKKVTKKLFDVIAPRYKNRSGGYTKIIKFKYRQGDDALMCRVKLV</sequence>
<evidence type="ECO:0000256" key="2">
    <source>
        <dbReference type="ARBA" id="ARBA00022980"/>
    </source>
</evidence>
<dbReference type="Gene3D" id="3.90.1030.10">
    <property type="entry name" value="Ribosomal protein L17"/>
    <property type="match status" value="1"/>
</dbReference>
<evidence type="ECO:0008006" key="5">
    <source>
        <dbReference type="Google" id="ProtNLM"/>
    </source>
</evidence>
<dbReference type="EMBL" id="LAZR01038191">
    <property type="protein sequence ID" value="KKL20203.1"/>
    <property type="molecule type" value="Genomic_DNA"/>
</dbReference>
<proteinExistence type="inferred from homology"/>
<evidence type="ECO:0000313" key="4">
    <source>
        <dbReference type="EMBL" id="KKL20203.1"/>
    </source>
</evidence>
<dbReference type="NCBIfam" id="TIGR00059">
    <property type="entry name" value="L17"/>
    <property type="match status" value="1"/>
</dbReference>
<dbReference type="GO" id="GO:0022625">
    <property type="term" value="C:cytosolic large ribosomal subunit"/>
    <property type="evidence" value="ECO:0007669"/>
    <property type="project" value="TreeGrafter"/>
</dbReference>
<dbReference type="PROSITE" id="PS01167">
    <property type="entry name" value="RIBOSOMAL_L17"/>
    <property type="match status" value="1"/>
</dbReference>
<gene>
    <name evidence="4" type="ORF">LCGC14_2457820</name>
</gene>
<dbReference type="GO" id="GO:0006412">
    <property type="term" value="P:translation"/>
    <property type="evidence" value="ECO:0007669"/>
    <property type="project" value="InterPro"/>
</dbReference>
<comment type="similarity">
    <text evidence="1">Belongs to the bacterial ribosomal protein bL17 family.</text>
</comment>
<evidence type="ECO:0000256" key="1">
    <source>
        <dbReference type="ARBA" id="ARBA00008777"/>
    </source>
</evidence>